<keyword evidence="3" id="KW-0472">Membrane</keyword>
<reference evidence="4 5" key="1">
    <citation type="submission" date="2019-07" db="EMBL/GenBank/DDBJ databases">
        <title>Whole genome shotgun sequence of Cerasibacillus quisquiliarum NBRC 102429.</title>
        <authorList>
            <person name="Hosoyama A."/>
            <person name="Uohara A."/>
            <person name="Ohji S."/>
            <person name="Ichikawa N."/>
        </authorList>
    </citation>
    <scope>NUCLEOTIDE SEQUENCE [LARGE SCALE GENOMIC DNA]</scope>
    <source>
        <strain evidence="4 5">NBRC 102429</strain>
    </source>
</reference>
<gene>
    <name evidence="4" type="ORF">CQU01_13460</name>
</gene>
<comment type="subcellular location">
    <subcellularLocation>
        <location evidence="1">Cell surface</location>
    </subcellularLocation>
</comment>
<keyword evidence="2" id="KW-0178">Competence</keyword>
<dbReference type="OrthoDB" id="2970140at2"/>
<dbReference type="GO" id="GO:0030420">
    <property type="term" value="P:establishment of competence for transformation"/>
    <property type="evidence" value="ECO:0007669"/>
    <property type="project" value="UniProtKB-KW"/>
</dbReference>
<comment type="caution">
    <text evidence="4">The sequence shown here is derived from an EMBL/GenBank/DDBJ whole genome shotgun (WGS) entry which is preliminary data.</text>
</comment>
<dbReference type="Pfam" id="PF07963">
    <property type="entry name" value="N_methyl"/>
    <property type="match status" value="1"/>
</dbReference>
<evidence type="ECO:0000313" key="4">
    <source>
        <dbReference type="EMBL" id="GEN31108.1"/>
    </source>
</evidence>
<evidence type="ECO:0000313" key="5">
    <source>
        <dbReference type="Proteomes" id="UP000321491"/>
    </source>
</evidence>
<evidence type="ECO:0000256" key="3">
    <source>
        <dbReference type="SAM" id="Phobius"/>
    </source>
</evidence>
<accession>A0A511UZD8</accession>
<sequence>MYRNEHGFTMIETLIATSIILMLIITMIPIISLMNTEKKLRLERLEFMNSLHDALQPYLWMEQPIPHTYQKNIDLKPVTFSFVREGNMIKGCVEWNNVKQTEERVCLYGIPEK</sequence>
<dbReference type="InterPro" id="IPR012902">
    <property type="entry name" value="N_methyl_site"/>
</dbReference>
<keyword evidence="3" id="KW-0812">Transmembrane</keyword>
<dbReference type="EMBL" id="BJXW01000012">
    <property type="protein sequence ID" value="GEN31108.1"/>
    <property type="molecule type" value="Genomic_DNA"/>
</dbReference>
<name>A0A511UZD8_9BACI</name>
<dbReference type="RefSeq" id="WP_146937000.1">
    <property type="nucleotide sequence ID" value="NZ_BJXW01000012.1"/>
</dbReference>
<evidence type="ECO:0008006" key="6">
    <source>
        <dbReference type="Google" id="ProtNLM"/>
    </source>
</evidence>
<organism evidence="4 5">
    <name type="scientific">Cerasibacillus quisquiliarum</name>
    <dbReference type="NCBI Taxonomy" id="227865"/>
    <lineage>
        <taxon>Bacteria</taxon>
        <taxon>Bacillati</taxon>
        <taxon>Bacillota</taxon>
        <taxon>Bacilli</taxon>
        <taxon>Bacillales</taxon>
        <taxon>Bacillaceae</taxon>
        <taxon>Cerasibacillus</taxon>
    </lineage>
</organism>
<feature type="transmembrane region" description="Helical" evidence="3">
    <location>
        <begin position="14"/>
        <end position="34"/>
    </location>
</feature>
<keyword evidence="3" id="KW-1133">Transmembrane helix</keyword>
<dbReference type="AlphaFoldDB" id="A0A511UZD8"/>
<keyword evidence="5" id="KW-1185">Reference proteome</keyword>
<protein>
    <recommendedName>
        <fullName evidence="6">Prepilin-type N-terminal cleavage/methylation domain-containing protein</fullName>
    </recommendedName>
</protein>
<dbReference type="Proteomes" id="UP000321491">
    <property type="component" value="Unassembled WGS sequence"/>
</dbReference>
<dbReference type="GO" id="GO:0009986">
    <property type="term" value="C:cell surface"/>
    <property type="evidence" value="ECO:0007669"/>
    <property type="project" value="UniProtKB-SubCell"/>
</dbReference>
<evidence type="ECO:0000256" key="1">
    <source>
        <dbReference type="ARBA" id="ARBA00004241"/>
    </source>
</evidence>
<proteinExistence type="predicted"/>
<evidence type="ECO:0000256" key="2">
    <source>
        <dbReference type="ARBA" id="ARBA00023287"/>
    </source>
</evidence>